<comment type="caution">
    <text evidence="1">The sequence shown here is derived from an EMBL/GenBank/DDBJ whole genome shotgun (WGS) entry which is preliminary data.</text>
</comment>
<evidence type="ECO:0000313" key="2">
    <source>
        <dbReference type="Proteomes" id="UP001141327"/>
    </source>
</evidence>
<gene>
    <name evidence="1" type="ORF">PAPYR_9432</name>
</gene>
<keyword evidence="2" id="KW-1185">Reference proteome</keyword>
<dbReference type="EMBL" id="JAPMOS010000101">
    <property type="protein sequence ID" value="KAJ4455583.1"/>
    <property type="molecule type" value="Genomic_DNA"/>
</dbReference>
<proteinExistence type="predicted"/>
<accession>A0ABQ8UC06</accession>
<name>A0ABQ8UC06_9EUKA</name>
<protein>
    <submittedName>
        <fullName evidence="1">Uncharacterized protein</fullName>
    </submittedName>
</protein>
<dbReference type="Proteomes" id="UP001141327">
    <property type="component" value="Unassembled WGS sequence"/>
</dbReference>
<evidence type="ECO:0000313" key="1">
    <source>
        <dbReference type="EMBL" id="KAJ4455583.1"/>
    </source>
</evidence>
<organism evidence="1 2">
    <name type="scientific">Paratrimastix pyriformis</name>
    <dbReference type="NCBI Taxonomy" id="342808"/>
    <lineage>
        <taxon>Eukaryota</taxon>
        <taxon>Metamonada</taxon>
        <taxon>Preaxostyla</taxon>
        <taxon>Paratrimastigidae</taxon>
        <taxon>Paratrimastix</taxon>
    </lineage>
</organism>
<sequence length="87" mass="9387">MPYWIIGTNGDTKATLGAFSNSDSSPSNIFGILPGCSARFECGCPLGHTSASFRCQHQSALSLRADPRVAIQKSNIVLGYDNVWSRH</sequence>
<reference evidence="1" key="1">
    <citation type="journal article" date="2022" name="bioRxiv">
        <title>Genomics of Preaxostyla Flagellates Illuminates Evolutionary Transitions and the Path Towards Mitochondrial Loss.</title>
        <authorList>
            <person name="Novak L.V.F."/>
            <person name="Treitli S.C."/>
            <person name="Pyrih J."/>
            <person name="Halakuc P."/>
            <person name="Pipaliya S.V."/>
            <person name="Vacek V."/>
            <person name="Brzon O."/>
            <person name="Soukal P."/>
            <person name="Eme L."/>
            <person name="Dacks J.B."/>
            <person name="Karnkowska A."/>
            <person name="Elias M."/>
            <person name="Hampl V."/>
        </authorList>
    </citation>
    <scope>NUCLEOTIDE SEQUENCE</scope>
    <source>
        <strain evidence="1">RCP-MX</strain>
    </source>
</reference>